<comment type="caution">
    <text evidence="10">The sequence shown here is derived from an EMBL/GenBank/DDBJ whole genome shotgun (WGS) entry which is preliminary data.</text>
</comment>
<keyword evidence="5" id="KW-0234">DNA repair</keyword>
<reference evidence="10 11" key="1">
    <citation type="submission" date="2022-05" db="EMBL/GenBank/DDBJ databases">
        <authorList>
            <consortium name="Genoscope - CEA"/>
            <person name="William W."/>
        </authorList>
    </citation>
    <scope>NUCLEOTIDE SEQUENCE [LARGE SCALE GENOMIC DNA]</scope>
</reference>
<dbReference type="SUPFAM" id="SSF52540">
    <property type="entry name" value="P-loop containing nucleoside triphosphate hydrolases"/>
    <property type="match status" value="1"/>
</dbReference>
<keyword evidence="6" id="KW-0539">Nucleus</keyword>
<feature type="compositionally biased region" description="Basic and acidic residues" evidence="8">
    <location>
        <begin position="387"/>
        <end position="398"/>
    </location>
</feature>
<dbReference type="InterPro" id="IPR013632">
    <property type="entry name" value="Rad51_C"/>
</dbReference>
<evidence type="ECO:0000313" key="11">
    <source>
        <dbReference type="Proteomes" id="UP001159427"/>
    </source>
</evidence>
<keyword evidence="3" id="KW-0227">DNA damage</keyword>
<dbReference type="Pfam" id="PF08423">
    <property type="entry name" value="Rad51"/>
    <property type="match status" value="2"/>
</dbReference>
<evidence type="ECO:0000313" key="10">
    <source>
        <dbReference type="EMBL" id="CAH3174789.1"/>
    </source>
</evidence>
<keyword evidence="2" id="KW-0547">Nucleotide-binding</keyword>
<dbReference type="EMBL" id="CALNXI010001680">
    <property type="protein sequence ID" value="CAH3174789.1"/>
    <property type="molecule type" value="Genomic_DNA"/>
</dbReference>
<dbReference type="Gene3D" id="3.40.50.300">
    <property type="entry name" value="P-loop containing nucleotide triphosphate hydrolases"/>
    <property type="match status" value="1"/>
</dbReference>
<feature type="region of interest" description="Disordered" evidence="8">
    <location>
        <begin position="377"/>
        <end position="398"/>
    </location>
</feature>
<proteinExistence type="predicted"/>
<evidence type="ECO:0000256" key="1">
    <source>
        <dbReference type="ARBA" id="ARBA00004123"/>
    </source>
</evidence>
<feature type="domain" description="RecA family profile 1" evidence="9">
    <location>
        <begin position="107"/>
        <end position="302"/>
    </location>
</feature>
<evidence type="ECO:0000256" key="4">
    <source>
        <dbReference type="ARBA" id="ARBA00022840"/>
    </source>
</evidence>
<evidence type="ECO:0000256" key="8">
    <source>
        <dbReference type="SAM" id="MobiDB-lite"/>
    </source>
</evidence>
<evidence type="ECO:0000256" key="3">
    <source>
        <dbReference type="ARBA" id="ARBA00022763"/>
    </source>
</evidence>
<dbReference type="InterPro" id="IPR052093">
    <property type="entry name" value="HR_Repair_Mediator"/>
</dbReference>
<evidence type="ECO:0000256" key="6">
    <source>
        <dbReference type="ARBA" id="ARBA00023242"/>
    </source>
</evidence>
<name>A0ABN8R619_9CNID</name>
<evidence type="ECO:0000256" key="2">
    <source>
        <dbReference type="ARBA" id="ARBA00022741"/>
    </source>
</evidence>
<evidence type="ECO:0000256" key="5">
    <source>
        <dbReference type="ARBA" id="ARBA00023204"/>
    </source>
</evidence>
<keyword evidence="4" id="KW-0067">ATP-binding</keyword>
<dbReference type="PANTHER" id="PTHR46239">
    <property type="entry name" value="DNA REPAIR PROTEIN RAD51 HOMOLOG 3 RAD51C"/>
    <property type="match status" value="1"/>
</dbReference>
<dbReference type="PANTHER" id="PTHR46239:SF1">
    <property type="entry name" value="DNA REPAIR PROTEIN RAD51 HOMOLOG 3"/>
    <property type="match status" value="1"/>
</dbReference>
<comment type="subcellular location">
    <subcellularLocation>
        <location evidence="1">Nucleus</location>
    </subcellularLocation>
</comment>
<accession>A0ABN8R619</accession>
<evidence type="ECO:0000259" key="9">
    <source>
        <dbReference type="PROSITE" id="PS50162"/>
    </source>
</evidence>
<sequence length="443" mass="49146">MQRELSTFPLAPNYLHKLSAAGYMTADEVKDVTPTELSEGNFTTCLSLSTDLGIDKEEGLKIIQMIRSSTESPQSATSKLGWTTGKTVSNVISGSKNAYDLLQQEQSSGSIVTFCEQLDDMLGGGVPVGKITEFCGAPGVGKTQIGMQLAVDVQIPDEFGGLNGEAIYIDTEGSFIVERVVDIADAAVKHMQHVVQSADMDETDRSLQTEAMKTFQVENILSKIYVFRCHDYMQLIALSHVLPEFLADHSKVKLIVVDSIAFQFRHDFDDLALRTRLLNGLAQSFIKMACENHLAVVFMNQMTTRVKSTQLGQSHLVPALGESWGHASTIRIVLYWEDNQRFANLYKSPSRQETTVPFQITEGGVRDCFANCTEQNSSENVDSPLAQEHHQNSPRDTLMTRKETDVRLVRKRKSAGKCCKYLRRVCGKTLLIPALQLIPVGRD</sequence>
<keyword evidence="11" id="KW-1185">Reference proteome</keyword>
<evidence type="ECO:0000256" key="7">
    <source>
        <dbReference type="ARBA" id="ARBA00040674"/>
    </source>
</evidence>
<dbReference type="InterPro" id="IPR027417">
    <property type="entry name" value="P-loop_NTPase"/>
</dbReference>
<dbReference type="PROSITE" id="PS50162">
    <property type="entry name" value="RECA_2"/>
    <property type="match status" value="1"/>
</dbReference>
<dbReference type="CDD" id="cd19492">
    <property type="entry name" value="Rad51C"/>
    <property type="match status" value="1"/>
</dbReference>
<gene>
    <name evidence="10" type="ORF">PEVE_00009747</name>
</gene>
<dbReference type="Proteomes" id="UP001159427">
    <property type="component" value="Unassembled WGS sequence"/>
</dbReference>
<protein>
    <recommendedName>
        <fullName evidence="7">DNA repair protein RAD51 homolog 3</fullName>
    </recommendedName>
</protein>
<organism evidence="10 11">
    <name type="scientific">Porites evermanni</name>
    <dbReference type="NCBI Taxonomy" id="104178"/>
    <lineage>
        <taxon>Eukaryota</taxon>
        <taxon>Metazoa</taxon>
        <taxon>Cnidaria</taxon>
        <taxon>Anthozoa</taxon>
        <taxon>Hexacorallia</taxon>
        <taxon>Scleractinia</taxon>
        <taxon>Fungiina</taxon>
        <taxon>Poritidae</taxon>
        <taxon>Porites</taxon>
    </lineage>
</organism>
<dbReference type="InterPro" id="IPR020588">
    <property type="entry name" value="RecA_ATP-bd"/>
</dbReference>